<evidence type="ECO:0000256" key="7">
    <source>
        <dbReference type="ARBA" id="ARBA00023180"/>
    </source>
</evidence>
<dbReference type="GO" id="GO:0016020">
    <property type="term" value="C:membrane"/>
    <property type="evidence" value="ECO:0007669"/>
    <property type="project" value="InterPro"/>
</dbReference>
<proteinExistence type="inferred from homology"/>
<evidence type="ECO:0000256" key="1">
    <source>
        <dbReference type="ARBA" id="ARBA00007577"/>
    </source>
</evidence>
<evidence type="ECO:0000256" key="4">
    <source>
        <dbReference type="ARBA" id="ARBA00022737"/>
    </source>
</evidence>
<evidence type="ECO:0000256" key="3">
    <source>
        <dbReference type="ARBA" id="ARBA00022692"/>
    </source>
</evidence>
<dbReference type="PANTHER" id="PTHR45136">
    <property type="entry name" value="ABC TRANSPORTER DOMAIN-CONTAINING PROTEIN"/>
    <property type="match status" value="1"/>
</dbReference>
<sequence length="398" mass="44044">MGTEGKSSIAVIFRYINWIDILLMSFGTVGAIGDGMFTNWLLVFASHLMNSLGYGSTKKNHGNFMDEVEKSDLVESDPVTMAEGPNATGPAQVLALHVGGPPVNPRPLNTRTRLDQLEEKMHVLSGIIDQVTTLEERLDSFSDDQDHMGERLVSLEGVVEGNMATLLDQMAELSSKKVVVGVGQAKGKFYGSDANIWKLFLGRKLGSLIHKKQLLQRLSKVYPKILHSYKRTRIFCLLFMETLVSSFALTDFANNPWSDLWQISYRTIVGKYSAILDTTVKLGIKQGIAKGLAVGSTGLSFAIWAFIAWYGSRLVMYEGESGGRIYAAGISFILCGLSPGMALPDIKYFTEASVAATRIFKRIDRIPQIDGEDRKKGLVLDQVSRELEFDHVIFTYPP</sequence>
<dbReference type="Proteomes" id="UP000541444">
    <property type="component" value="Unassembled WGS sequence"/>
</dbReference>
<keyword evidence="2" id="KW-0813">Transport</keyword>
<dbReference type="GO" id="GO:0005524">
    <property type="term" value="F:ATP binding"/>
    <property type="evidence" value="ECO:0007669"/>
    <property type="project" value="InterPro"/>
</dbReference>
<dbReference type="PANTHER" id="PTHR45136:SF2">
    <property type="entry name" value="ABC TRANSPORTER DOMAIN-CONTAINING PROTEIN"/>
    <property type="match status" value="1"/>
</dbReference>
<dbReference type="OrthoDB" id="6500128at2759"/>
<keyword evidence="4" id="KW-0677">Repeat</keyword>
<keyword evidence="7" id="KW-0325">Glycoprotein</keyword>
<evidence type="ECO:0000256" key="5">
    <source>
        <dbReference type="ARBA" id="ARBA00022989"/>
    </source>
</evidence>
<keyword evidence="9" id="KW-1185">Reference proteome</keyword>
<reference evidence="8 9" key="1">
    <citation type="journal article" date="2020" name="IScience">
        <title>Genome Sequencing of the Endangered Kingdonia uniflora (Circaeasteraceae, Ranunculales) Reveals Potential Mechanisms of Evolutionary Specialization.</title>
        <authorList>
            <person name="Sun Y."/>
            <person name="Deng T."/>
            <person name="Zhang A."/>
            <person name="Moore M.J."/>
            <person name="Landis J.B."/>
            <person name="Lin N."/>
            <person name="Zhang H."/>
            <person name="Zhang X."/>
            <person name="Huang J."/>
            <person name="Zhang X."/>
            <person name="Sun H."/>
            <person name="Wang H."/>
        </authorList>
    </citation>
    <scope>NUCLEOTIDE SEQUENCE [LARGE SCALE GENOMIC DNA]</scope>
    <source>
        <strain evidence="8">TB1705</strain>
        <tissue evidence="8">Leaf</tissue>
    </source>
</reference>
<dbReference type="SUPFAM" id="SSF90123">
    <property type="entry name" value="ABC transporter transmembrane region"/>
    <property type="match status" value="1"/>
</dbReference>
<dbReference type="Gene3D" id="1.20.1560.10">
    <property type="entry name" value="ABC transporter type 1, transmembrane domain"/>
    <property type="match status" value="2"/>
</dbReference>
<dbReference type="EMBL" id="JACGCM010001019">
    <property type="protein sequence ID" value="KAF6162592.1"/>
    <property type="molecule type" value="Genomic_DNA"/>
</dbReference>
<gene>
    <name evidence="8" type="ORF">GIB67_003138</name>
</gene>
<name>A0A7J7N6C2_9MAGN</name>
<dbReference type="InterPro" id="IPR036640">
    <property type="entry name" value="ABC1_TM_sf"/>
</dbReference>
<dbReference type="InterPro" id="IPR027417">
    <property type="entry name" value="P-loop_NTPase"/>
</dbReference>
<dbReference type="AlphaFoldDB" id="A0A7J7N6C2"/>
<evidence type="ECO:0000256" key="2">
    <source>
        <dbReference type="ARBA" id="ARBA00022448"/>
    </source>
</evidence>
<evidence type="ECO:0000313" key="9">
    <source>
        <dbReference type="Proteomes" id="UP000541444"/>
    </source>
</evidence>
<dbReference type="Gene3D" id="3.40.50.300">
    <property type="entry name" value="P-loop containing nucleotide triphosphate hydrolases"/>
    <property type="match status" value="1"/>
</dbReference>
<keyword evidence="3" id="KW-0812">Transmembrane</keyword>
<evidence type="ECO:0000256" key="6">
    <source>
        <dbReference type="ARBA" id="ARBA00023136"/>
    </source>
</evidence>
<comment type="similarity">
    <text evidence="1">Belongs to the ABC transporter superfamily. ABCB family. Multidrug resistance exporter (TC 3.A.1.201) subfamily.</text>
</comment>
<keyword evidence="6" id="KW-0472">Membrane</keyword>
<evidence type="ECO:0000313" key="8">
    <source>
        <dbReference type="EMBL" id="KAF6162592.1"/>
    </source>
</evidence>
<keyword evidence="5" id="KW-1133">Transmembrane helix</keyword>
<protein>
    <submittedName>
        <fullName evidence="8">Uncharacterized protein</fullName>
    </submittedName>
</protein>
<organism evidence="8 9">
    <name type="scientific">Kingdonia uniflora</name>
    <dbReference type="NCBI Taxonomy" id="39325"/>
    <lineage>
        <taxon>Eukaryota</taxon>
        <taxon>Viridiplantae</taxon>
        <taxon>Streptophyta</taxon>
        <taxon>Embryophyta</taxon>
        <taxon>Tracheophyta</taxon>
        <taxon>Spermatophyta</taxon>
        <taxon>Magnoliopsida</taxon>
        <taxon>Ranunculales</taxon>
        <taxon>Circaeasteraceae</taxon>
        <taxon>Kingdonia</taxon>
    </lineage>
</organism>
<comment type="caution">
    <text evidence="8">The sequence shown here is derived from an EMBL/GenBank/DDBJ whole genome shotgun (WGS) entry which is preliminary data.</text>
</comment>
<accession>A0A7J7N6C2</accession>